<dbReference type="AlphaFoldDB" id="A0A7W7M3Y5"/>
<accession>A0A7W7M3Y5</accession>
<reference evidence="2 3" key="1">
    <citation type="submission" date="2020-08" db="EMBL/GenBank/DDBJ databases">
        <title>Sequencing the genomes of 1000 actinobacteria strains.</title>
        <authorList>
            <person name="Klenk H.-P."/>
        </authorList>
    </citation>
    <scope>NUCLEOTIDE SEQUENCE [LARGE SCALE GENOMIC DNA]</scope>
    <source>
        <strain evidence="2 3">DSM 23974</strain>
    </source>
</reference>
<proteinExistence type="predicted"/>
<keyword evidence="3" id="KW-1185">Reference proteome</keyword>
<feature type="transmembrane region" description="Helical" evidence="1">
    <location>
        <begin position="20"/>
        <end position="39"/>
    </location>
</feature>
<evidence type="ECO:0000313" key="3">
    <source>
        <dbReference type="Proteomes" id="UP000540191"/>
    </source>
</evidence>
<dbReference type="EMBL" id="JACHNA010000001">
    <property type="protein sequence ID" value="MBB4736084.1"/>
    <property type="molecule type" value="Genomic_DNA"/>
</dbReference>
<keyword evidence="1" id="KW-1133">Transmembrane helix</keyword>
<evidence type="ECO:0000313" key="2">
    <source>
        <dbReference type="EMBL" id="MBB4736084.1"/>
    </source>
</evidence>
<evidence type="ECO:0000256" key="1">
    <source>
        <dbReference type="SAM" id="Phobius"/>
    </source>
</evidence>
<feature type="transmembrane region" description="Helical" evidence="1">
    <location>
        <begin position="59"/>
        <end position="80"/>
    </location>
</feature>
<protein>
    <submittedName>
        <fullName evidence="2">Uncharacterized protein</fullName>
    </submittedName>
</protein>
<feature type="transmembrane region" description="Helical" evidence="1">
    <location>
        <begin position="153"/>
        <end position="172"/>
    </location>
</feature>
<comment type="caution">
    <text evidence="2">The sequence shown here is derived from an EMBL/GenBank/DDBJ whole genome shotgun (WGS) entry which is preliminary data.</text>
</comment>
<organism evidence="2 3">
    <name type="scientific">Micrococcus cohnii</name>
    <dbReference type="NCBI Taxonomy" id="993416"/>
    <lineage>
        <taxon>Bacteria</taxon>
        <taxon>Bacillati</taxon>
        <taxon>Actinomycetota</taxon>
        <taxon>Actinomycetes</taxon>
        <taxon>Micrococcales</taxon>
        <taxon>Micrococcaceae</taxon>
        <taxon>Micrococcus</taxon>
    </lineage>
</organism>
<dbReference type="RefSeq" id="WP_184241700.1">
    <property type="nucleotide sequence ID" value="NZ_JACHNA010000001.1"/>
</dbReference>
<name>A0A7W7M3Y5_9MICC</name>
<sequence>MTLGRSLRLAGRASDLYGKLLGAAMLLMLGLLFTIPIVHTLPLSVLGVRVDPSAVSEAVLPWFMTLLVLFPLMLPIGHLLNVAAERQDRRILVDWASRRPGQLARGVPRLPDPHPHHQRNAAGCSGYGCLLLAPILLFGAGIAFPRAYQGDGFTTLALLSAVVAVAVSALVWRRIATRERKDRALFEALSGPYV</sequence>
<feature type="transmembrane region" description="Helical" evidence="1">
    <location>
        <begin position="127"/>
        <end position="147"/>
    </location>
</feature>
<keyword evidence="1" id="KW-0812">Transmembrane</keyword>
<gene>
    <name evidence="2" type="ORF">HDA30_001592</name>
</gene>
<dbReference type="Proteomes" id="UP000540191">
    <property type="component" value="Unassembled WGS sequence"/>
</dbReference>
<keyword evidence="1" id="KW-0472">Membrane</keyword>